<comment type="caution">
    <text evidence="8">The sequence shown here is derived from an EMBL/GenBank/DDBJ whole genome shotgun (WGS) entry which is preliminary data.</text>
</comment>
<dbReference type="SUPFAM" id="SSF57701">
    <property type="entry name" value="Zn2/Cys6 DNA-binding domain"/>
    <property type="match status" value="1"/>
</dbReference>
<dbReference type="Proteomes" id="UP000311382">
    <property type="component" value="Unassembled WGS sequence"/>
</dbReference>
<feature type="compositionally biased region" description="Low complexity" evidence="6">
    <location>
        <begin position="66"/>
        <end position="91"/>
    </location>
</feature>
<dbReference type="InterPro" id="IPR001138">
    <property type="entry name" value="Zn2Cys6_DnaBD"/>
</dbReference>
<dbReference type="InterPro" id="IPR036864">
    <property type="entry name" value="Zn2-C6_fun-type_DNA-bd_sf"/>
</dbReference>
<name>A0A5C5FLN7_9BASI</name>
<feature type="compositionally biased region" description="Basic and acidic residues" evidence="6">
    <location>
        <begin position="55"/>
        <end position="65"/>
    </location>
</feature>
<evidence type="ECO:0000256" key="4">
    <source>
        <dbReference type="ARBA" id="ARBA00023163"/>
    </source>
</evidence>
<feature type="region of interest" description="Disordered" evidence="6">
    <location>
        <begin position="41"/>
        <end position="104"/>
    </location>
</feature>
<gene>
    <name evidence="8" type="ORF">DMC30DRAFT_406782</name>
</gene>
<evidence type="ECO:0000256" key="3">
    <source>
        <dbReference type="ARBA" id="ARBA00023125"/>
    </source>
</evidence>
<protein>
    <recommendedName>
        <fullName evidence="7">Zn(2)-C6 fungal-type domain-containing protein</fullName>
    </recommendedName>
</protein>
<keyword evidence="4" id="KW-0804">Transcription</keyword>
<dbReference type="OrthoDB" id="2525765at2759"/>
<evidence type="ECO:0000256" key="2">
    <source>
        <dbReference type="ARBA" id="ARBA00023015"/>
    </source>
</evidence>
<proteinExistence type="predicted"/>
<dbReference type="GO" id="GO:0000981">
    <property type="term" value="F:DNA-binding transcription factor activity, RNA polymerase II-specific"/>
    <property type="evidence" value="ECO:0007669"/>
    <property type="project" value="InterPro"/>
</dbReference>
<evidence type="ECO:0000256" key="5">
    <source>
        <dbReference type="ARBA" id="ARBA00023242"/>
    </source>
</evidence>
<keyword evidence="1" id="KW-0479">Metal-binding</keyword>
<dbReference type="GO" id="GO:0003677">
    <property type="term" value="F:DNA binding"/>
    <property type="evidence" value="ECO:0007669"/>
    <property type="project" value="UniProtKB-KW"/>
</dbReference>
<dbReference type="EMBL" id="SOZI01000249">
    <property type="protein sequence ID" value="TNY17096.1"/>
    <property type="molecule type" value="Genomic_DNA"/>
</dbReference>
<dbReference type="STRING" id="5288.A0A5C5FLN7"/>
<organism evidence="8 9">
    <name type="scientific">Rhodotorula diobovata</name>
    <dbReference type="NCBI Taxonomy" id="5288"/>
    <lineage>
        <taxon>Eukaryota</taxon>
        <taxon>Fungi</taxon>
        <taxon>Dikarya</taxon>
        <taxon>Basidiomycota</taxon>
        <taxon>Pucciniomycotina</taxon>
        <taxon>Microbotryomycetes</taxon>
        <taxon>Sporidiobolales</taxon>
        <taxon>Sporidiobolaceae</taxon>
        <taxon>Rhodotorula</taxon>
    </lineage>
</organism>
<dbReference type="GO" id="GO:0008270">
    <property type="term" value="F:zinc ion binding"/>
    <property type="evidence" value="ECO:0007669"/>
    <property type="project" value="InterPro"/>
</dbReference>
<keyword evidence="5" id="KW-0539">Nucleus</keyword>
<dbReference type="InterPro" id="IPR050797">
    <property type="entry name" value="Carb_Metab_Trans_Reg"/>
</dbReference>
<evidence type="ECO:0000256" key="1">
    <source>
        <dbReference type="ARBA" id="ARBA00022723"/>
    </source>
</evidence>
<evidence type="ECO:0000256" key="6">
    <source>
        <dbReference type="SAM" id="MobiDB-lite"/>
    </source>
</evidence>
<dbReference type="PANTHER" id="PTHR31668">
    <property type="entry name" value="GLUCOSE TRANSPORT TRANSCRIPTION REGULATOR RGT1-RELATED-RELATED"/>
    <property type="match status" value="1"/>
</dbReference>
<reference evidence="8 9" key="1">
    <citation type="submission" date="2019-03" db="EMBL/GenBank/DDBJ databases">
        <title>Rhodosporidium diobovatum UCD-FST 08-225 genome sequencing, assembly, and annotation.</title>
        <authorList>
            <person name="Fakankun I.U."/>
            <person name="Fristensky B."/>
            <person name="Levin D.B."/>
        </authorList>
    </citation>
    <scope>NUCLEOTIDE SEQUENCE [LARGE SCALE GENOMIC DNA]</scope>
    <source>
        <strain evidence="8 9">UCD-FST 08-225</strain>
    </source>
</reference>
<dbReference type="Gene3D" id="4.10.240.10">
    <property type="entry name" value="Zn(2)-C6 fungal-type DNA-binding domain"/>
    <property type="match status" value="1"/>
</dbReference>
<keyword evidence="9" id="KW-1185">Reference proteome</keyword>
<evidence type="ECO:0000313" key="8">
    <source>
        <dbReference type="EMBL" id="TNY17096.1"/>
    </source>
</evidence>
<feature type="domain" description="Zn(2)-C6 fungal-type" evidence="7">
    <location>
        <begin position="12"/>
        <end position="40"/>
    </location>
</feature>
<accession>A0A5C5FLN7</accession>
<dbReference type="PANTHER" id="PTHR31668:SF26">
    <property type="entry name" value="GLUCOSE TRANSPORT TRANSCRIPTION REGULATOR RGT1-RELATED"/>
    <property type="match status" value="1"/>
</dbReference>
<dbReference type="PROSITE" id="PS00463">
    <property type="entry name" value="ZN2_CY6_FUNGAL_1"/>
    <property type="match status" value="1"/>
</dbReference>
<evidence type="ECO:0000259" key="7">
    <source>
        <dbReference type="PROSITE" id="PS00463"/>
    </source>
</evidence>
<sequence>MSEPTKRKKPPSCDHCKAKRVLCHPSPQGCPRCLEKRIPCTTTPVVRRKPTRKTQHTDGRSHESSVEATAAGSSSGAASTPVPVAQQAATPAAPPTFPHLLSANPGASAPQLAAVSSAGAAPLPPAAPFAVPLYNPMGGSSASPMPTSDPTVLPSTLVASTSQVPYTANPAQASTAALASNAPSLRRPDLVQPSPAFARHLFDCFRNTSLYDHPISRGSRLQELLEPVGYRLELLDPQARTMAYASFALGALMSFDPAIIGTDGPGASSFNEMELVCGQLGDLRQFGRRRVSACGVMREHALKMAKDTDVLLEPTRNNAASALILDFLTNLSDARSPNRPWLAAFMGHVRVLCDTGELNIVDGAQTVWGLHLGSDMFTELSSGRLTATAADQLALVGDLDVDLDAFEKKLRSWLPVPQLHDVFRETLHPFALAQLAISRELADNILAGACLFHSRSRSVPG</sequence>
<evidence type="ECO:0000313" key="9">
    <source>
        <dbReference type="Proteomes" id="UP000311382"/>
    </source>
</evidence>
<dbReference type="AlphaFoldDB" id="A0A5C5FLN7"/>
<keyword evidence="2" id="KW-0805">Transcription regulation</keyword>
<keyword evidence="3" id="KW-0238">DNA-binding</keyword>